<evidence type="ECO:0000313" key="2">
    <source>
        <dbReference type="Proteomes" id="UP000596074"/>
    </source>
</evidence>
<reference evidence="1 2" key="1">
    <citation type="submission" date="2019-11" db="EMBL/GenBank/DDBJ databases">
        <title>Venatorbacter sp. nov. a predator of Campylobacter and other Gram-negative bacteria.</title>
        <authorList>
            <person name="Saeedi A."/>
            <person name="Cummings N.J."/>
            <person name="Connerton I.F."/>
            <person name="Connerton P.L."/>
        </authorList>
    </citation>
    <scope>NUCLEOTIDE SEQUENCE [LARGE SCALE GENOMIC DNA]</scope>
    <source>
        <strain evidence="1">XL5</strain>
    </source>
</reference>
<proteinExistence type="predicted"/>
<keyword evidence="2" id="KW-1185">Reference proteome</keyword>
<protein>
    <submittedName>
        <fullName evidence="1">Type II toxin-antitoxin system prevent-host-death family antitoxin</fullName>
    </submittedName>
</protein>
<sequence>MKTELFTPLKRQATRILADLHSSTETVLITEHDHMNGRMTILEGIARGEQAIQNRLTSTDDDARRQFAKWL</sequence>
<dbReference type="EMBL" id="CP046056">
    <property type="protein sequence ID" value="QQD22986.1"/>
    <property type="molecule type" value="Genomic_DNA"/>
</dbReference>
<dbReference type="KEGG" id="vcw:GJQ55_00175"/>
<dbReference type="RefSeq" id="WP_228345496.1">
    <property type="nucleotide sequence ID" value="NZ_CP045550.1"/>
</dbReference>
<dbReference type="AlphaFoldDB" id="A0A9E8FIE2"/>
<accession>A0A9E8FIE2</accession>
<evidence type="ECO:0000313" key="1">
    <source>
        <dbReference type="EMBL" id="QQD22986.1"/>
    </source>
</evidence>
<gene>
    <name evidence="1" type="ORF">GJQ55_00175</name>
</gene>
<dbReference type="Proteomes" id="UP000596074">
    <property type="component" value="Chromosome"/>
</dbReference>
<organism evidence="1 2">
    <name type="scientific">Venatoribacter cucullus</name>
    <dbReference type="NCBI Taxonomy" id="2661630"/>
    <lineage>
        <taxon>Bacteria</taxon>
        <taxon>Pseudomonadati</taxon>
        <taxon>Pseudomonadota</taxon>
        <taxon>Gammaproteobacteria</taxon>
        <taxon>Oceanospirillales</taxon>
        <taxon>Oceanospirillaceae</taxon>
        <taxon>Venatoribacter</taxon>
    </lineage>
</organism>
<name>A0A9E8FIE2_9GAMM</name>